<dbReference type="NCBIfam" id="TIGR00124">
    <property type="entry name" value="cit_ly_ligase"/>
    <property type="match status" value="1"/>
</dbReference>
<dbReference type="Pfam" id="PF08218">
    <property type="entry name" value="Citrate_ly_lig"/>
    <property type="match status" value="1"/>
</dbReference>
<dbReference type="AlphaFoldDB" id="A0A1D7TLM4"/>
<dbReference type="SUPFAM" id="SSF55729">
    <property type="entry name" value="Acyl-CoA N-acyltransferases (Nat)"/>
    <property type="match status" value="1"/>
</dbReference>
<dbReference type="InterPro" id="IPR013166">
    <property type="entry name" value="Citrate_lyase_ligase_C"/>
</dbReference>
<keyword evidence="6" id="KW-1185">Reference proteome</keyword>
<gene>
    <name evidence="5" type="ORF">SHALO_2095</name>
</gene>
<feature type="domain" description="N-acetyltransferase" evidence="4">
    <location>
        <begin position="1"/>
        <end position="136"/>
    </location>
</feature>
<comment type="catalytic activity">
    <reaction evidence="3">
        <text>holo-[citrate lyase ACP] + acetate + ATP = acetyl-[citrate lyase ACP] + AMP + diphosphate</text>
        <dbReference type="Rhea" id="RHEA:23788"/>
        <dbReference type="Rhea" id="RHEA-COMP:10158"/>
        <dbReference type="Rhea" id="RHEA-COMP:13710"/>
        <dbReference type="ChEBI" id="CHEBI:30089"/>
        <dbReference type="ChEBI" id="CHEBI:30616"/>
        <dbReference type="ChEBI" id="CHEBI:33019"/>
        <dbReference type="ChEBI" id="CHEBI:82683"/>
        <dbReference type="ChEBI" id="CHEBI:137976"/>
        <dbReference type="ChEBI" id="CHEBI:456215"/>
        <dbReference type="EC" id="6.2.1.22"/>
    </reaction>
</comment>
<organism evidence="5 6">
    <name type="scientific">Sulfurospirillum halorespirans DSM 13726</name>
    <dbReference type="NCBI Taxonomy" id="1193502"/>
    <lineage>
        <taxon>Bacteria</taxon>
        <taxon>Pseudomonadati</taxon>
        <taxon>Campylobacterota</taxon>
        <taxon>Epsilonproteobacteria</taxon>
        <taxon>Campylobacterales</taxon>
        <taxon>Sulfurospirillaceae</taxon>
        <taxon>Sulfurospirillum</taxon>
    </lineage>
</organism>
<keyword evidence="2 3" id="KW-0067">ATP-binding</keyword>
<dbReference type="GO" id="GO:0008771">
    <property type="term" value="F:[citrate (pro-3S)-lyase] ligase activity"/>
    <property type="evidence" value="ECO:0007669"/>
    <property type="project" value="UniProtKB-EC"/>
</dbReference>
<dbReference type="InterPro" id="IPR005216">
    <property type="entry name" value="Citrate_lyase_ligase"/>
</dbReference>
<keyword evidence="1 3" id="KW-0547">Nucleotide-binding</keyword>
<keyword evidence="3 5" id="KW-0436">Ligase</keyword>
<dbReference type="PATRIC" id="fig|1193502.14.peg.2122"/>
<dbReference type="EC" id="6.2.1.22" evidence="3"/>
<sequence>MSFVFSEVPHTSIVRWQKVKDFLDSVDLEMSEDIEVFVVAKEDDRIVACGGVSGKVLKNIALDESLRGEGLALSLMSELLKVAFREGRHELFLFTKPDYQEVFESCGFKYIEQAHHQVILMENSYNIDLYKKRLRKYKHTGDVVGSIVMNCNPFTLGHRFLVEQACERSHWVHLFVVKEDASFFTFKDRYRLICEGLVDLENLTIHEGSDYIISKATFPTYFIKDKRQIDSLYTELDLNIFRNHLAPQLGITHRFVGEEPLCAVTNEYNQQMKKLLVRPSEFPAIEVVELGRIEYGGEPISASRVRKLMQHNRLEEILPLVPPTTYALIAHMMSKEEEK</sequence>
<dbReference type="Gene3D" id="3.40.630.30">
    <property type="match status" value="1"/>
</dbReference>
<accession>A0A1D7TLM4</accession>
<evidence type="ECO:0000259" key="4">
    <source>
        <dbReference type="PROSITE" id="PS51186"/>
    </source>
</evidence>
<comment type="function">
    <text evidence="3">Acetylation of prosthetic group (2-(5''-phosphoribosyl)-3'-dephosphocoenzyme-A) of the gamma subunit of citrate lyase.</text>
</comment>
<keyword evidence="5" id="KW-0456">Lyase</keyword>
<dbReference type="SMART" id="SM00764">
    <property type="entry name" value="Citrate_ly_lig"/>
    <property type="match status" value="1"/>
</dbReference>
<proteinExistence type="predicted"/>
<dbReference type="InterPro" id="IPR000182">
    <property type="entry name" value="GNAT_dom"/>
</dbReference>
<dbReference type="PROSITE" id="PS51186">
    <property type="entry name" value="GNAT"/>
    <property type="match status" value="1"/>
</dbReference>
<dbReference type="GO" id="GO:0016829">
    <property type="term" value="F:lyase activity"/>
    <property type="evidence" value="ECO:0007669"/>
    <property type="project" value="UniProtKB-KW"/>
</dbReference>
<dbReference type="InterPro" id="IPR016181">
    <property type="entry name" value="Acyl_CoA_acyltransferase"/>
</dbReference>
<dbReference type="STRING" id="1193502.SHALO_2095"/>
<dbReference type="PANTHER" id="PTHR40599">
    <property type="entry name" value="[CITRATE [PRO-3S]-LYASE] LIGASE"/>
    <property type="match status" value="1"/>
</dbReference>
<dbReference type="SUPFAM" id="SSF52374">
    <property type="entry name" value="Nucleotidylyl transferase"/>
    <property type="match status" value="1"/>
</dbReference>
<evidence type="ECO:0000313" key="6">
    <source>
        <dbReference type="Proteomes" id="UP000094609"/>
    </source>
</evidence>
<dbReference type="GO" id="GO:0016747">
    <property type="term" value="F:acyltransferase activity, transferring groups other than amino-acyl groups"/>
    <property type="evidence" value="ECO:0007669"/>
    <property type="project" value="InterPro"/>
</dbReference>
<dbReference type="PANTHER" id="PTHR40599:SF1">
    <property type="entry name" value="[CITRATE [PRO-3S]-LYASE] LIGASE"/>
    <property type="match status" value="1"/>
</dbReference>
<dbReference type="EMBL" id="CP017111">
    <property type="protein sequence ID" value="AOO65860.1"/>
    <property type="molecule type" value="Genomic_DNA"/>
</dbReference>
<dbReference type="Proteomes" id="UP000094609">
    <property type="component" value="Chromosome"/>
</dbReference>
<dbReference type="PIRSF" id="PIRSF005751">
    <property type="entry name" value="Acet_citr_lig"/>
    <property type="match status" value="1"/>
</dbReference>
<dbReference type="KEGG" id="shal:SHALO_2095"/>
<protein>
    <recommendedName>
        <fullName evidence="3">[Citrate [pro-3S]-lyase] ligase</fullName>
        <ecNumber evidence="3">6.2.1.22</ecNumber>
    </recommendedName>
</protein>
<evidence type="ECO:0000256" key="3">
    <source>
        <dbReference type="PIRNR" id="PIRNR005751"/>
    </source>
</evidence>
<dbReference type="Gene3D" id="3.40.50.620">
    <property type="entry name" value="HUPs"/>
    <property type="match status" value="1"/>
</dbReference>
<dbReference type="InterPro" id="IPR014729">
    <property type="entry name" value="Rossmann-like_a/b/a_fold"/>
</dbReference>
<reference evidence="6" key="1">
    <citation type="submission" date="2016-08" db="EMBL/GenBank/DDBJ databases">
        <title>Complete genome sequence of the organohalide-respiring Epsilonproteobacterium Sulfurospirillum halorespirans.</title>
        <authorList>
            <person name="Goris T."/>
            <person name="Zimmermann J."/>
            <person name="Schenz B."/>
            <person name="Lemos M."/>
            <person name="Hackermueller J."/>
            <person name="Diekert G."/>
        </authorList>
    </citation>
    <scope>NUCLEOTIDE SEQUENCE [LARGE SCALE GENOMIC DNA]</scope>
    <source>
        <strain>DSM 13726</strain>
        <strain evidence="6">PCE-M2</strain>
    </source>
</reference>
<evidence type="ECO:0000256" key="2">
    <source>
        <dbReference type="ARBA" id="ARBA00022840"/>
    </source>
</evidence>
<evidence type="ECO:0000313" key="5">
    <source>
        <dbReference type="EMBL" id="AOO65860.1"/>
    </source>
</evidence>
<evidence type="ECO:0000256" key="1">
    <source>
        <dbReference type="ARBA" id="ARBA00022741"/>
    </source>
</evidence>
<dbReference type="GO" id="GO:0005524">
    <property type="term" value="F:ATP binding"/>
    <property type="evidence" value="ECO:0007669"/>
    <property type="project" value="UniProtKB-UniRule"/>
</dbReference>
<dbReference type="RefSeq" id="WP_069478488.1">
    <property type="nucleotide sequence ID" value="NZ_CP017111.1"/>
</dbReference>
<name>A0A1D7TLM4_9BACT</name>
<dbReference type="Pfam" id="PF00583">
    <property type="entry name" value="Acetyltransf_1"/>
    <property type="match status" value="1"/>
</dbReference>